<evidence type="ECO:0000256" key="1">
    <source>
        <dbReference type="SAM" id="MobiDB-lite"/>
    </source>
</evidence>
<dbReference type="Proteomes" id="UP000240830">
    <property type="component" value="Unassembled WGS sequence"/>
</dbReference>
<dbReference type="InterPro" id="IPR003903">
    <property type="entry name" value="UIM_dom"/>
</dbReference>
<feature type="domain" description="USP" evidence="3">
    <location>
        <begin position="32"/>
        <end position="334"/>
    </location>
</feature>
<feature type="signal peptide" evidence="2">
    <location>
        <begin position="1"/>
        <end position="25"/>
    </location>
</feature>
<protein>
    <recommendedName>
        <fullName evidence="3">USP domain-containing protein</fullName>
    </recommendedName>
</protein>
<dbReference type="OrthoDB" id="289038at2759"/>
<evidence type="ECO:0000313" key="4">
    <source>
        <dbReference type="EMBL" id="PJF16626.1"/>
    </source>
</evidence>
<feature type="region of interest" description="Disordered" evidence="1">
    <location>
        <begin position="489"/>
        <end position="518"/>
    </location>
</feature>
<dbReference type="GO" id="GO:0004843">
    <property type="term" value="F:cysteine-type deubiquitinase activity"/>
    <property type="evidence" value="ECO:0007669"/>
    <property type="project" value="InterPro"/>
</dbReference>
<accession>A0A2H9TFW8</accession>
<dbReference type="InterPro" id="IPR038765">
    <property type="entry name" value="Papain-like_cys_pep_sf"/>
</dbReference>
<dbReference type="SUPFAM" id="SSF54001">
    <property type="entry name" value="Cysteine proteinases"/>
    <property type="match status" value="1"/>
</dbReference>
<evidence type="ECO:0000313" key="5">
    <source>
        <dbReference type="Proteomes" id="UP000240830"/>
    </source>
</evidence>
<reference evidence="4 5" key="1">
    <citation type="submission" date="2016-10" db="EMBL/GenBank/DDBJ databases">
        <title>The genome of Paramicrosporidium saccamoebae is the missing link in understanding Cryptomycota and Microsporidia evolution.</title>
        <authorList>
            <person name="Quandt C.A."/>
            <person name="Beaudet D."/>
            <person name="Corsaro D."/>
            <person name="Michel R."/>
            <person name="Corradi N."/>
            <person name="James T."/>
        </authorList>
    </citation>
    <scope>NUCLEOTIDE SEQUENCE [LARGE SCALE GENOMIC DNA]</scope>
    <source>
        <strain evidence="4 5">KSL3</strain>
    </source>
</reference>
<sequence>MESLPPDFGKMKLLLILLSCTTVWCAQNTVPVGIINEGRNLCYLASVLQNLFALNNFRAAVFNVGEAGSEIHLALADVFAKLQMAPKDQYKRDEYPSSSANAVSIDPGFYQAYSASITGEQKGLELKPYQLGDPDIFLMWLANVLPLVNDLVYAKLERTLTYGDVTYSRQITDVVSSVQVSVLSDDSKEQDLQYLLDNIGSSIEGVNITKTGDQTIDQLLTDAKVVFGQQYNIQEKYTIVSTGPILPVLVKRDNIHFTNSKAKLHYTKTLDIGGETYHLNGMVIGRPGHFKAVVRTNTSDDDWYCFNDSSATRLKKNAELSYQDKVALLFYVKESEAINWHGEYKAEIPEIILANLGRFKRVAPRDQPITEDLPKDEQDRLGEQFDESTIPKWTATVELSTLATCSSQTQTFLCVNNSNLPNEEERDVTWNFFDEFPVSTNHEINRPAKSNEFKGNVLPRRNRKKDWQFDECDENLDDLLDHDKKTLDSSTKVAGQGDSCDPSKPNQSSVENWQDGLYGSDDEDIRAAIALSLAQF</sequence>
<gene>
    <name evidence="4" type="ORF">PSACC_03621</name>
</gene>
<dbReference type="GO" id="GO:0016579">
    <property type="term" value="P:protein deubiquitination"/>
    <property type="evidence" value="ECO:0007669"/>
    <property type="project" value="InterPro"/>
</dbReference>
<dbReference type="InterPro" id="IPR028889">
    <property type="entry name" value="USP"/>
</dbReference>
<dbReference type="InterPro" id="IPR001394">
    <property type="entry name" value="Peptidase_C19_UCH"/>
</dbReference>
<evidence type="ECO:0000256" key="2">
    <source>
        <dbReference type="SAM" id="SignalP"/>
    </source>
</evidence>
<dbReference type="PROSITE" id="PS50330">
    <property type="entry name" value="UIM"/>
    <property type="match status" value="1"/>
</dbReference>
<keyword evidence="2" id="KW-0732">Signal</keyword>
<dbReference type="PROSITE" id="PS50235">
    <property type="entry name" value="USP_3"/>
    <property type="match status" value="1"/>
</dbReference>
<dbReference type="Gene3D" id="3.90.70.10">
    <property type="entry name" value="Cysteine proteinases"/>
    <property type="match status" value="1"/>
</dbReference>
<feature type="chain" id="PRO_5014116487" description="USP domain-containing protein" evidence="2">
    <location>
        <begin position="26"/>
        <end position="536"/>
    </location>
</feature>
<comment type="caution">
    <text evidence="4">The sequence shown here is derived from an EMBL/GenBank/DDBJ whole genome shotgun (WGS) entry which is preliminary data.</text>
</comment>
<dbReference type="EMBL" id="MTSL01000213">
    <property type="protein sequence ID" value="PJF16626.1"/>
    <property type="molecule type" value="Genomic_DNA"/>
</dbReference>
<evidence type="ECO:0000259" key="3">
    <source>
        <dbReference type="PROSITE" id="PS50235"/>
    </source>
</evidence>
<keyword evidence="5" id="KW-1185">Reference proteome</keyword>
<dbReference type="Pfam" id="PF00443">
    <property type="entry name" value="UCH"/>
    <property type="match status" value="1"/>
</dbReference>
<organism evidence="4 5">
    <name type="scientific">Paramicrosporidium saccamoebae</name>
    <dbReference type="NCBI Taxonomy" id="1246581"/>
    <lineage>
        <taxon>Eukaryota</taxon>
        <taxon>Fungi</taxon>
        <taxon>Fungi incertae sedis</taxon>
        <taxon>Cryptomycota</taxon>
        <taxon>Cryptomycota incertae sedis</taxon>
        <taxon>Paramicrosporidium</taxon>
    </lineage>
</organism>
<dbReference type="AlphaFoldDB" id="A0A2H9TFW8"/>
<proteinExistence type="predicted"/>
<name>A0A2H9TFW8_9FUNG</name>